<feature type="domain" description="DNA-directed DNA polymerase family B mitochondria/virus" evidence="9">
    <location>
        <begin position="8"/>
        <end position="234"/>
    </location>
</feature>
<dbReference type="Proteomes" id="UP000507470">
    <property type="component" value="Unassembled WGS sequence"/>
</dbReference>
<keyword evidence="6" id="KW-0239">DNA-directed DNA polymerase</keyword>
<keyword evidence="4" id="KW-0548">Nucleotidyltransferase</keyword>
<comment type="similarity">
    <text evidence="1">Belongs to the DNA polymerase type-B family.</text>
</comment>
<dbReference type="PANTHER" id="PTHR33568:SF3">
    <property type="entry name" value="DNA-DIRECTED DNA POLYMERASE"/>
    <property type="match status" value="1"/>
</dbReference>
<evidence type="ECO:0000256" key="7">
    <source>
        <dbReference type="ARBA" id="ARBA00023125"/>
    </source>
</evidence>
<evidence type="ECO:0000256" key="4">
    <source>
        <dbReference type="ARBA" id="ARBA00022695"/>
    </source>
</evidence>
<dbReference type="Gene3D" id="1.10.287.690">
    <property type="entry name" value="Helix hairpin bin"/>
    <property type="match status" value="1"/>
</dbReference>
<reference evidence="10 11" key="1">
    <citation type="submission" date="2020-06" db="EMBL/GenBank/DDBJ databases">
        <authorList>
            <person name="Li R."/>
            <person name="Bekaert M."/>
        </authorList>
    </citation>
    <scope>NUCLEOTIDE SEQUENCE [LARGE SCALE GENOMIC DNA]</scope>
    <source>
        <strain evidence="11">wild</strain>
    </source>
</reference>
<dbReference type="GO" id="GO:0003887">
    <property type="term" value="F:DNA-directed DNA polymerase activity"/>
    <property type="evidence" value="ECO:0007669"/>
    <property type="project" value="UniProtKB-KW"/>
</dbReference>
<evidence type="ECO:0000256" key="3">
    <source>
        <dbReference type="ARBA" id="ARBA00022679"/>
    </source>
</evidence>
<dbReference type="EC" id="2.7.7.7" evidence="2"/>
<dbReference type="AlphaFoldDB" id="A0A6J8ETN3"/>
<comment type="catalytic activity">
    <reaction evidence="8">
        <text>DNA(n) + a 2'-deoxyribonucleoside 5'-triphosphate = DNA(n+1) + diphosphate</text>
        <dbReference type="Rhea" id="RHEA:22508"/>
        <dbReference type="Rhea" id="RHEA-COMP:17339"/>
        <dbReference type="Rhea" id="RHEA-COMP:17340"/>
        <dbReference type="ChEBI" id="CHEBI:33019"/>
        <dbReference type="ChEBI" id="CHEBI:61560"/>
        <dbReference type="ChEBI" id="CHEBI:173112"/>
        <dbReference type="EC" id="2.7.7.7"/>
    </reaction>
</comment>
<dbReference type="InterPro" id="IPR043502">
    <property type="entry name" value="DNA/RNA_pol_sf"/>
</dbReference>
<keyword evidence="5" id="KW-0235">DNA replication</keyword>
<name>A0A6J8ETN3_MYTCO</name>
<protein>
    <recommendedName>
        <fullName evidence="2">DNA-directed DNA polymerase</fullName>
        <ecNumber evidence="2">2.7.7.7</ecNumber>
    </recommendedName>
</protein>
<keyword evidence="11" id="KW-1185">Reference proteome</keyword>
<proteinExistence type="inferred from homology"/>
<evidence type="ECO:0000256" key="6">
    <source>
        <dbReference type="ARBA" id="ARBA00022932"/>
    </source>
</evidence>
<keyword evidence="7" id="KW-0238">DNA-binding</keyword>
<evidence type="ECO:0000313" key="10">
    <source>
        <dbReference type="EMBL" id="CAC5422865.1"/>
    </source>
</evidence>
<evidence type="ECO:0000259" key="9">
    <source>
        <dbReference type="Pfam" id="PF03175"/>
    </source>
</evidence>
<sequence length="238" mass="27731">MLQICSHRNAFSGGRTEAFKLYHEGKDGEQIKYYDVTSLYPLINKTGKVALEHPTIITKNFDDISNYEGLIKCRVQPPRGLHIPVPAKINNKLMFSLCRTCAELQQSTNCLHSETERAITGTWVTDELKKAVEKEYVVEKIYEVWHFDNVEQYDMNSKEGGIFTEYINMFLKMKQEASGWPSWCETEEDKQKYIHAYLEKEGIQLEYHKIRENSGLRSLTKLMLNSFWGKFGQRTNLP</sequence>
<dbReference type="InterPro" id="IPR004868">
    <property type="entry name" value="DNA-dir_DNA_pol_B_mt/vir"/>
</dbReference>
<accession>A0A6J8ETN3</accession>
<gene>
    <name evidence="10" type="ORF">MCOR_54886</name>
</gene>
<evidence type="ECO:0000256" key="5">
    <source>
        <dbReference type="ARBA" id="ARBA00022705"/>
    </source>
</evidence>
<evidence type="ECO:0000256" key="2">
    <source>
        <dbReference type="ARBA" id="ARBA00012417"/>
    </source>
</evidence>
<evidence type="ECO:0000256" key="1">
    <source>
        <dbReference type="ARBA" id="ARBA00005755"/>
    </source>
</evidence>
<dbReference type="GO" id="GO:0000166">
    <property type="term" value="F:nucleotide binding"/>
    <property type="evidence" value="ECO:0007669"/>
    <property type="project" value="InterPro"/>
</dbReference>
<evidence type="ECO:0000313" key="11">
    <source>
        <dbReference type="Proteomes" id="UP000507470"/>
    </source>
</evidence>
<dbReference type="GO" id="GO:0006260">
    <property type="term" value="P:DNA replication"/>
    <property type="evidence" value="ECO:0007669"/>
    <property type="project" value="UniProtKB-KW"/>
</dbReference>
<dbReference type="EMBL" id="CACVKT020009701">
    <property type="protein sequence ID" value="CAC5422865.1"/>
    <property type="molecule type" value="Genomic_DNA"/>
</dbReference>
<evidence type="ECO:0000256" key="8">
    <source>
        <dbReference type="ARBA" id="ARBA00049244"/>
    </source>
</evidence>
<dbReference type="GO" id="GO:0003677">
    <property type="term" value="F:DNA binding"/>
    <property type="evidence" value="ECO:0007669"/>
    <property type="project" value="UniProtKB-KW"/>
</dbReference>
<dbReference type="Pfam" id="PF03175">
    <property type="entry name" value="DNA_pol_B_2"/>
    <property type="match status" value="1"/>
</dbReference>
<organism evidence="10 11">
    <name type="scientific">Mytilus coruscus</name>
    <name type="common">Sea mussel</name>
    <dbReference type="NCBI Taxonomy" id="42192"/>
    <lineage>
        <taxon>Eukaryota</taxon>
        <taxon>Metazoa</taxon>
        <taxon>Spiralia</taxon>
        <taxon>Lophotrochozoa</taxon>
        <taxon>Mollusca</taxon>
        <taxon>Bivalvia</taxon>
        <taxon>Autobranchia</taxon>
        <taxon>Pteriomorphia</taxon>
        <taxon>Mytilida</taxon>
        <taxon>Mytiloidea</taxon>
        <taxon>Mytilidae</taxon>
        <taxon>Mytilinae</taxon>
        <taxon>Mytilus</taxon>
    </lineage>
</organism>
<dbReference type="OrthoDB" id="6435467at2759"/>
<dbReference type="SUPFAM" id="SSF56672">
    <property type="entry name" value="DNA/RNA polymerases"/>
    <property type="match status" value="1"/>
</dbReference>
<keyword evidence="3" id="KW-0808">Transferase</keyword>
<dbReference type="PANTHER" id="PTHR33568">
    <property type="entry name" value="DNA POLYMERASE"/>
    <property type="match status" value="1"/>
</dbReference>